<dbReference type="InterPro" id="IPR036770">
    <property type="entry name" value="Ankyrin_rpt-contain_sf"/>
</dbReference>
<feature type="repeat" description="ANK" evidence="3">
    <location>
        <begin position="1339"/>
        <end position="1372"/>
    </location>
</feature>
<feature type="repeat" description="ANK" evidence="3">
    <location>
        <begin position="896"/>
        <end position="928"/>
    </location>
</feature>
<evidence type="ECO:0000256" key="3">
    <source>
        <dbReference type="PROSITE-ProRule" id="PRU00023"/>
    </source>
</evidence>
<feature type="transmembrane region" description="Helical" evidence="5">
    <location>
        <begin position="316"/>
        <end position="337"/>
    </location>
</feature>
<feature type="repeat" description="ANK" evidence="3">
    <location>
        <begin position="964"/>
        <end position="996"/>
    </location>
</feature>
<dbReference type="OrthoDB" id="194358at2759"/>
<feature type="non-terminal residue" evidence="6">
    <location>
        <position position="1"/>
    </location>
</feature>
<dbReference type="Gene3D" id="1.25.40.20">
    <property type="entry name" value="Ankyrin repeat-containing domain"/>
    <property type="match status" value="6"/>
</dbReference>
<proteinExistence type="predicted"/>
<dbReference type="PANTHER" id="PTHR24188:SF29">
    <property type="entry name" value="GH09064P"/>
    <property type="match status" value="1"/>
</dbReference>
<dbReference type="HOGENOM" id="CLU_001887_1_0_1"/>
<keyword evidence="1" id="KW-0677">Repeat</keyword>
<feature type="repeat" description="ANK" evidence="3">
    <location>
        <begin position="1203"/>
        <end position="1236"/>
    </location>
</feature>
<feature type="repeat" description="ANK" evidence="3">
    <location>
        <begin position="1271"/>
        <end position="1304"/>
    </location>
</feature>
<feature type="repeat" description="ANK" evidence="3">
    <location>
        <begin position="997"/>
        <end position="1019"/>
    </location>
</feature>
<feature type="repeat" description="ANK" evidence="3">
    <location>
        <begin position="1101"/>
        <end position="1134"/>
    </location>
</feature>
<feature type="repeat" description="ANK" evidence="3">
    <location>
        <begin position="1373"/>
        <end position="1406"/>
    </location>
</feature>
<feature type="repeat" description="ANK" evidence="3">
    <location>
        <begin position="1135"/>
        <end position="1168"/>
    </location>
</feature>
<sequence>MQFLSQSTGWADSIILAMAPLGIITIIASAIRVGGPSWLKAIIGRARENLAVAEAELMSSTSHEVCELWNGREVVRCMGSPSTAEFICLRPAKMKCTENGANQVPDILELEEALDKHYLKKLPLNDGASFWDTMLDSIGRNRESASSKVERGANSQKSVTIPVPKLTIVRNQAIDAPNISLNSQGHFGRGELRAVAVFGTILQLGVLTYFGFATYHPALKFTKGDDAVANYAFPCTATGTITLVAGLLLCAHVVESSTEEKRYQPSKETKARLVWLQRAQTVGDQSFQSFALSAGGNQDLITTSCRGNKKSQGIHLELKTIVGTAVSLCGFVVQFIGLRGMHWSASVAQLGAVIAMAALRAWVRRGLAQPLQRVRLTPEHELEWFAMALGDFDGIPWQPDRSPKEYREQGQTARAGVNSMKNSGGNPTTHNMMVTRRTLCEIAGWQGPASAEALTLARAIKITMDALSSYLPPQGDFTWSLGALSAGQEDKRPEFCWARDITIETLWKDIEAVLSLRLYSVHSQKRQSQDQPKSAQTQPRKSNAQLRARELPAERGLRLLGPGTRALRRDLAWWMPPDAARIFDIKEDENGTMVVENQRIVGYGGQQGIRVARYNGTEASFSPDNAYDCEIEENTLLASESYDSLELLYAQDMFTKFMQSVAEKMTRAIEGGSNVRPKDSSNMDAWKCFTLHNDRLSKMAQDIHNCGLGNIHQIYLSIIQPLSTEQKLPEPDNVIALARKHAKPHERLQHFEEASNIYLWLFRTANTFPRKSSILAKATAILVENLRTVTLTFELMEAQCYSMNKIEPLRSVKSNMIKELKRADRTLLSCLMSLYKKQSRQWECDILQDAEPTTEGHTSYPETFNCTPLHRMGQGERGLPISRKIAYRYLDWKDIHDCTPLHYVAANDLGGLVSFLLQFQPDVNARDLLDWTPLHYACNACSDSGVVQYLLDLGRAQVNAQGIDGVAPLHLAAMNGNIETVKLLIRAGAALDIQDASGTTALHWAAFKGHEAIVEYLYEDSNKKLRDKNNRTALHLAAIAGKENVVRLLVPCPDKQTNADMDTFDSDGCKPIHYAAKRGHEAFVRYLVSETGANKEAKNKQGSTLLHIAAAYGNEAIVRYLVGETGANKEAEDKEGYTPLYIAAVNGYEAVVRYLVSETGANKEAEDKKGYTLLHTAAAYGNEAVVRYLVGETGANKEAEDKEGYTPLHIAAKNGHEAVVRYLVSETGANKDAKNRYQETPLYLAITKENEAIVRYLIGEARADLEAEDHVERTPLHRATIKGNEAIVRYLISEAGANIKVRDFRQQTPLHYAAMLESEAIARYLISEAGADLEAKDEKQRTPLHMAARDGHKAIVRYLISEAGADLEAQDHEQKTPLHYAAMLESNAIARYLISEAGADLEAQDDKQKTPLHQAAFGGQDTIVRYLVTEAGANKEARDYLNKTPAQLAAERGHKAVKLLLAEMDKYPSHLEAKSVLSTSRFVLVKGSFLLF</sequence>
<reference evidence="6 7" key="1">
    <citation type="journal article" date="2014" name="Proc. Natl. Acad. Sci. U.S.A.">
        <title>Trajectory and genomic determinants of fungal-pathogen speciation and host adaptation.</title>
        <authorList>
            <person name="Hu X."/>
            <person name="Xiao G."/>
            <person name="Zheng P."/>
            <person name="Shang Y."/>
            <person name="Su Y."/>
            <person name="Zhang X."/>
            <person name="Liu X."/>
            <person name="Zhan S."/>
            <person name="St Leger R.J."/>
            <person name="Wang C."/>
        </authorList>
    </citation>
    <scope>NUCLEOTIDE SEQUENCE [LARGE SCALE GENOMIC DNA]</scope>
    <source>
        <strain evidence="6 7">ARSEF 549</strain>
    </source>
</reference>
<dbReference type="Proteomes" id="UP000031186">
    <property type="component" value="Unassembled WGS sequence"/>
</dbReference>
<organism evidence="6 7">
    <name type="scientific">Metarhizium anisopliae (strain ARSEF 549)</name>
    <dbReference type="NCBI Taxonomy" id="3151832"/>
    <lineage>
        <taxon>Eukaryota</taxon>
        <taxon>Fungi</taxon>
        <taxon>Dikarya</taxon>
        <taxon>Ascomycota</taxon>
        <taxon>Pezizomycotina</taxon>
        <taxon>Sordariomycetes</taxon>
        <taxon>Hypocreomycetidae</taxon>
        <taxon>Hypocreales</taxon>
        <taxon>Clavicipitaceae</taxon>
        <taxon>Metarhizium</taxon>
    </lineage>
</organism>
<accession>A0A0B4ELI1</accession>
<feature type="transmembrane region" description="Helical" evidence="5">
    <location>
        <begin position="192"/>
        <end position="211"/>
    </location>
</feature>
<dbReference type="PANTHER" id="PTHR24188">
    <property type="entry name" value="ANKYRIN REPEAT PROTEIN"/>
    <property type="match status" value="1"/>
</dbReference>
<evidence type="ECO:0000256" key="4">
    <source>
        <dbReference type="SAM" id="MobiDB-lite"/>
    </source>
</evidence>
<keyword evidence="5" id="KW-1133">Transmembrane helix</keyword>
<keyword evidence="5" id="KW-0472">Membrane</keyword>
<dbReference type="Pfam" id="PF13637">
    <property type="entry name" value="Ank_4"/>
    <property type="match status" value="1"/>
</dbReference>
<feature type="repeat" description="ANK" evidence="3">
    <location>
        <begin position="1067"/>
        <end position="1100"/>
    </location>
</feature>
<feature type="repeat" description="ANK" evidence="3">
    <location>
        <begin position="1407"/>
        <end position="1440"/>
    </location>
</feature>
<evidence type="ECO:0000313" key="6">
    <source>
        <dbReference type="EMBL" id="KID62935.1"/>
    </source>
</evidence>
<name>A0A0B4ELI1_METAF</name>
<dbReference type="Pfam" id="PF00023">
    <property type="entry name" value="Ank"/>
    <property type="match status" value="3"/>
</dbReference>
<keyword evidence="5" id="KW-0812">Transmembrane</keyword>
<comment type="caution">
    <text evidence="6">The sequence shown here is derived from an EMBL/GenBank/DDBJ whole genome shotgun (WGS) entry which is preliminary data.</text>
</comment>
<dbReference type="SMART" id="SM00248">
    <property type="entry name" value="ANK"/>
    <property type="match status" value="16"/>
</dbReference>
<dbReference type="InterPro" id="IPR002110">
    <property type="entry name" value="Ankyrin_rpt"/>
</dbReference>
<dbReference type="Pfam" id="PF12796">
    <property type="entry name" value="Ank_2"/>
    <property type="match status" value="4"/>
</dbReference>
<evidence type="ECO:0000256" key="5">
    <source>
        <dbReference type="SAM" id="Phobius"/>
    </source>
</evidence>
<gene>
    <name evidence="6" type="ORF">MAN_08151</name>
</gene>
<feature type="repeat" description="ANK" evidence="3">
    <location>
        <begin position="1305"/>
        <end position="1338"/>
    </location>
</feature>
<protein>
    <submittedName>
        <fullName evidence="6">Ankyrin repeat protein</fullName>
    </submittedName>
</protein>
<dbReference type="EMBL" id="AZNF01000011">
    <property type="protein sequence ID" value="KID62935.1"/>
    <property type="molecule type" value="Genomic_DNA"/>
</dbReference>
<keyword evidence="7" id="KW-1185">Reference proteome</keyword>
<feature type="transmembrane region" description="Helical" evidence="5">
    <location>
        <begin position="231"/>
        <end position="254"/>
    </location>
</feature>
<evidence type="ECO:0000256" key="2">
    <source>
        <dbReference type="ARBA" id="ARBA00023043"/>
    </source>
</evidence>
<feature type="repeat" description="ANK" evidence="3">
    <location>
        <begin position="1169"/>
        <end position="1202"/>
    </location>
</feature>
<feature type="repeat" description="ANK" evidence="3">
    <location>
        <begin position="1029"/>
        <end position="1050"/>
    </location>
</feature>
<feature type="region of interest" description="Disordered" evidence="4">
    <location>
        <begin position="409"/>
        <end position="431"/>
    </location>
</feature>
<feature type="compositionally biased region" description="Polar residues" evidence="4">
    <location>
        <begin position="419"/>
        <end position="431"/>
    </location>
</feature>
<feature type="region of interest" description="Disordered" evidence="4">
    <location>
        <begin position="525"/>
        <end position="548"/>
    </location>
</feature>
<dbReference type="VEuPathDB" id="FungiDB:MAN_08151"/>
<feature type="transmembrane region" description="Helical" evidence="5">
    <location>
        <begin position="14"/>
        <end position="35"/>
    </location>
</feature>
<dbReference type="PROSITE" id="PS50088">
    <property type="entry name" value="ANK_REPEAT"/>
    <property type="match status" value="14"/>
</dbReference>
<feature type="compositionally biased region" description="Polar residues" evidence="4">
    <location>
        <begin position="529"/>
        <end position="545"/>
    </location>
</feature>
<dbReference type="SUPFAM" id="SSF48403">
    <property type="entry name" value="Ankyrin repeat"/>
    <property type="match status" value="2"/>
</dbReference>
<evidence type="ECO:0000256" key="1">
    <source>
        <dbReference type="ARBA" id="ARBA00022737"/>
    </source>
</evidence>
<evidence type="ECO:0000313" key="7">
    <source>
        <dbReference type="Proteomes" id="UP000031186"/>
    </source>
</evidence>
<keyword evidence="2 3" id="KW-0040">ANK repeat</keyword>
<dbReference type="PROSITE" id="PS50297">
    <property type="entry name" value="ANK_REP_REGION"/>
    <property type="match status" value="9"/>
</dbReference>